<dbReference type="PANTHER" id="PTHR42776:SF4">
    <property type="entry name" value="ACYLAMINO-ACID-RELEASING ENZYME"/>
    <property type="match status" value="1"/>
</dbReference>
<dbReference type="PANTHER" id="PTHR42776">
    <property type="entry name" value="SERINE PEPTIDASE S9 FAMILY MEMBER"/>
    <property type="match status" value="1"/>
</dbReference>
<comment type="caution">
    <text evidence="11">The sequence shown here is derived from an EMBL/GenBank/DDBJ whole genome shotgun (WGS) entry which is preliminary data.</text>
</comment>
<dbReference type="SUPFAM" id="SSF82171">
    <property type="entry name" value="DPP6 N-terminal domain-like"/>
    <property type="match status" value="1"/>
</dbReference>
<dbReference type="Pfam" id="PF00326">
    <property type="entry name" value="Peptidase_S9"/>
    <property type="match status" value="2"/>
</dbReference>
<name>A0A8S0WPN7_CYCAE</name>
<evidence type="ECO:0000313" key="11">
    <source>
        <dbReference type="EMBL" id="CAA7262322.1"/>
    </source>
</evidence>
<feature type="domain" description="Peptidase S9 prolyl oligopeptidase catalytic" evidence="9">
    <location>
        <begin position="646"/>
        <end position="734"/>
    </location>
</feature>
<dbReference type="EMBL" id="CACVBS010000035">
    <property type="protein sequence ID" value="CAA7262322.1"/>
    <property type="molecule type" value="Genomic_DNA"/>
</dbReference>
<evidence type="ECO:0000256" key="7">
    <source>
        <dbReference type="ARBA" id="ARBA00022801"/>
    </source>
</evidence>
<evidence type="ECO:0000256" key="3">
    <source>
        <dbReference type="ARBA" id="ARBA00010040"/>
    </source>
</evidence>
<dbReference type="EC" id="3.4.19.1" evidence="5"/>
<evidence type="ECO:0000256" key="2">
    <source>
        <dbReference type="ARBA" id="ARBA00004496"/>
    </source>
</evidence>
<dbReference type="InterPro" id="IPR001375">
    <property type="entry name" value="Peptidase_S9_cat"/>
</dbReference>
<dbReference type="GO" id="GO:0005737">
    <property type="term" value="C:cytoplasm"/>
    <property type="evidence" value="ECO:0007669"/>
    <property type="project" value="UniProtKB-SubCell"/>
</dbReference>
<dbReference type="OrthoDB" id="43744at2759"/>
<dbReference type="GO" id="GO:0008242">
    <property type="term" value="F:omega peptidase activity"/>
    <property type="evidence" value="ECO:0007669"/>
    <property type="project" value="UniProtKB-EC"/>
</dbReference>
<keyword evidence="6" id="KW-0963">Cytoplasm</keyword>
<keyword evidence="7" id="KW-0378">Hydrolase</keyword>
<proteinExistence type="inferred from homology"/>
<evidence type="ECO:0000256" key="5">
    <source>
        <dbReference type="ARBA" id="ARBA00012917"/>
    </source>
</evidence>
<dbReference type="InterPro" id="IPR029058">
    <property type="entry name" value="AB_hydrolase_fold"/>
</dbReference>
<comment type="similarity">
    <text evidence="3">Belongs to the peptidase S9C family.</text>
</comment>
<dbReference type="Pfam" id="PF19283">
    <property type="entry name" value="APEH_N"/>
    <property type="match status" value="1"/>
</dbReference>
<protein>
    <recommendedName>
        <fullName evidence="5">acylaminoacyl-peptidase</fullName>
        <ecNumber evidence="5">3.4.19.1</ecNumber>
    </recommendedName>
    <alternativeName>
        <fullName evidence="8">Dipeptidyl-peptidase V</fullName>
    </alternativeName>
</protein>
<dbReference type="Gene3D" id="3.40.50.1820">
    <property type="entry name" value="alpha/beta hydrolase"/>
    <property type="match status" value="1"/>
</dbReference>
<dbReference type="GO" id="GO:0006508">
    <property type="term" value="P:proteolysis"/>
    <property type="evidence" value="ECO:0007669"/>
    <property type="project" value="InterPro"/>
</dbReference>
<evidence type="ECO:0000256" key="1">
    <source>
        <dbReference type="ARBA" id="ARBA00000721"/>
    </source>
</evidence>
<evidence type="ECO:0000313" key="12">
    <source>
        <dbReference type="Proteomes" id="UP000467700"/>
    </source>
</evidence>
<gene>
    <name evidence="11" type="ORF">AAE3_LOCUS4579</name>
</gene>
<dbReference type="AlphaFoldDB" id="A0A8S0WPN7"/>
<dbReference type="Proteomes" id="UP000467700">
    <property type="component" value="Unassembled WGS sequence"/>
</dbReference>
<comment type="subcellular location">
    <subcellularLocation>
        <location evidence="2">Cytoplasm</location>
    </subcellularLocation>
</comment>
<reference evidence="11 12" key="1">
    <citation type="submission" date="2020-01" db="EMBL/GenBank/DDBJ databases">
        <authorList>
            <person name="Gupta K D."/>
        </authorList>
    </citation>
    <scope>NUCLEOTIDE SEQUENCE [LARGE SCALE GENOMIC DNA]</scope>
</reference>
<evidence type="ECO:0000256" key="4">
    <source>
        <dbReference type="ARBA" id="ARBA00011881"/>
    </source>
</evidence>
<accession>A0A8S0WPN7</accession>
<comment type="catalytic activity">
    <reaction evidence="1">
        <text>Cleavage of an N-acetyl or N-formyl amino acid from the N-terminus of a polypeptide.</text>
        <dbReference type="EC" id="3.4.19.1"/>
    </reaction>
</comment>
<evidence type="ECO:0000256" key="8">
    <source>
        <dbReference type="ARBA" id="ARBA00032829"/>
    </source>
</evidence>
<feature type="domain" description="Acylamino-acid-releasing enzyme N-terminal" evidence="10">
    <location>
        <begin position="27"/>
        <end position="428"/>
    </location>
</feature>
<evidence type="ECO:0000256" key="6">
    <source>
        <dbReference type="ARBA" id="ARBA00022490"/>
    </source>
</evidence>
<dbReference type="SUPFAM" id="SSF53474">
    <property type="entry name" value="alpha/beta-Hydrolases"/>
    <property type="match status" value="1"/>
</dbReference>
<organism evidence="11 12">
    <name type="scientific">Cyclocybe aegerita</name>
    <name type="common">Black poplar mushroom</name>
    <name type="synonym">Agrocybe aegerita</name>
    <dbReference type="NCBI Taxonomy" id="1973307"/>
    <lineage>
        <taxon>Eukaryota</taxon>
        <taxon>Fungi</taxon>
        <taxon>Dikarya</taxon>
        <taxon>Basidiomycota</taxon>
        <taxon>Agaricomycotina</taxon>
        <taxon>Agaricomycetes</taxon>
        <taxon>Agaricomycetidae</taxon>
        <taxon>Agaricales</taxon>
        <taxon>Agaricineae</taxon>
        <taxon>Bolbitiaceae</taxon>
        <taxon>Cyclocybe</taxon>
    </lineage>
</organism>
<evidence type="ECO:0000259" key="9">
    <source>
        <dbReference type="Pfam" id="PF00326"/>
    </source>
</evidence>
<sequence>MYTQLAEIPIPTGVQFTGNGGPGNDAQKPITIQVSYSARDHVRNTKRTLARSFVISGSNSITSTTLQDTPDVVAQIASDSGKKRAVLRAVKSDKGTARYVELWVDGYLQVSLDVTDQHGDFYADEFLGSLSFAPSESALVYVAERKVPDEENKDPFRKFKFDPDFGEGLTGKRRSRIFILRWDTSAKASLFQLSTDGAPDVRFGQPVFSPDSDDVIYATGYEFTQDGRILGIKGCFNRPSGIWQFRLPAEMRSGEDDKMLTASCKKLTPPHLSCRSPRTFTRDGKSSLVWFSAASGGAHLATSNLHLLDISSSTNLDILSADKPLVGFSDKPLPDIKLFPGLYPAYNLPTSPFIDSSILVHSHWGPRTTVLRISSKDGAVTDLTPDADGSLFSWTVLGTDGHSNVVYSRSSPSIPYELMLGTFVNSDEVAWISLEKPKLPEYISSALSSIQTSVMPIPGQHLVETILIQPAKAKSDGEVLPCITSPHGGPHGASSTAFSAYLTALVLEGYTISLPNYTGSPGYGEAFLQGLIGRCGELDVEECIASARHLVKLGISEEGPGKQLVMGGSHGGFLTAHLIGKYPDFFSAAVLRNPVISVGEISSTDIPDWYFSEFGVSYPVSSSLRPGIDTSPSPNVSTPPPLMSLEIFERLQAASPTAYIDSVRVPVLLLIGKSDRRVATSHGIAYYHALKVRYTGKEKEGRKVELLAFDGEGHPIDGVEAAKVVFEATRDWLAGSWKIL</sequence>
<evidence type="ECO:0000259" key="10">
    <source>
        <dbReference type="Pfam" id="PF19283"/>
    </source>
</evidence>
<comment type="subunit">
    <text evidence="4">Homotetramer.</text>
</comment>
<dbReference type="GO" id="GO:0004252">
    <property type="term" value="F:serine-type endopeptidase activity"/>
    <property type="evidence" value="ECO:0007669"/>
    <property type="project" value="TreeGrafter"/>
</dbReference>
<keyword evidence="12" id="KW-1185">Reference proteome</keyword>
<feature type="domain" description="Peptidase S9 prolyl oligopeptidase catalytic" evidence="9">
    <location>
        <begin position="498"/>
        <end position="609"/>
    </location>
</feature>
<dbReference type="InterPro" id="IPR045550">
    <property type="entry name" value="AARE_N"/>
</dbReference>